<dbReference type="RefSeq" id="WP_204730073.1">
    <property type="nucleotide sequence ID" value="NZ_JAFBDK010000013.1"/>
</dbReference>
<dbReference type="InterPro" id="IPR046454">
    <property type="entry name" value="GpA_endonuclease"/>
</dbReference>
<dbReference type="HAMAP" id="MF_04144">
    <property type="entry name" value="TERL_LAMBDA"/>
    <property type="match status" value="1"/>
</dbReference>
<dbReference type="PANTHER" id="PTHR34413:SF2">
    <property type="entry name" value="PROPHAGE TAIL FIBER ASSEMBLY PROTEIN HOMOLOG TFAE-RELATED"/>
    <property type="match status" value="1"/>
</dbReference>
<dbReference type="Pfam" id="PF05876">
    <property type="entry name" value="GpA_ATPase"/>
    <property type="match status" value="1"/>
</dbReference>
<accession>A0ABW5ZEW8</accession>
<evidence type="ECO:0000259" key="2">
    <source>
        <dbReference type="Pfam" id="PF05876"/>
    </source>
</evidence>
<comment type="caution">
    <text evidence="4">The sequence shown here is derived from an EMBL/GenBank/DDBJ whole genome shotgun (WGS) entry which is preliminary data.</text>
</comment>
<dbReference type="EMBL" id="JBHUPG010000009">
    <property type="protein sequence ID" value="MFD2911413.1"/>
    <property type="molecule type" value="Genomic_DNA"/>
</dbReference>
<dbReference type="Pfam" id="PF20454">
    <property type="entry name" value="GpA_nuclease"/>
    <property type="match status" value="1"/>
</dbReference>
<evidence type="ECO:0000313" key="5">
    <source>
        <dbReference type="Proteomes" id="UP001597561"/>
    </source>
</evidence>
<evidence type="ECO:0000256" key="1">
    <source>
        <dbReference type="SAM" id="MobiDB-lite"/>
    </source>
</evidence>
<gene>
    <name evidence="4" type="ORF">ACFS5P_05960</name>
</gene>
<feature type="domain" description="Terminase large subunit GpA endonuclease" evidence="3">
    <location>
        <begin position="292"/>
        <end position="575"/>
    </location>
</feature>
<keyword evidence="5" id="KW-1185">Reference proteome</keyword>
<dbReference type="Gene3D" id="3.40.50.300">
    <property type="entry name" value="P-loop containing nucleotide triphosphate hydrolases"/>
    <property type="match status" value="1"/>
</dbReference>
<feature type="region of interest" description="Disordered" evidence="1">
    <location>
        <begin position="577"/>
        <end position="608"/>
    </location>
</feature>
<dbReference type="Proteomes" id="UP001597561">
    <property type="component" value="Unassembled WGS sequence"/>
</dbReference>
<evidence type="ECO:0000259" key="3">
    <source>
        <dbReference type="Pfam" id="PF20454"/>
    </source>
</evidence>
<organism evidence="4 5">
    <name type="scientific">Jeotgalibacillus terrae</name>
    <dbReference type="NCBI Taxonomy" id="587735"/>
    <lineage>
        <taxon>Bacteria</taxon>
        <taxon>Bacillati</taxon>
        <taxon>Bacillota</taxon>
        <taxon>Bacilli</taxon>
        <taxon>Bacillales</taxon>
        <taxon>Caryophanaceae</taxon>
        <taxon>Jeotgalibacillus</taxon>
    </lineage>
</organism>
<feature type="compositionally biased region" description="Basic residues" evidence="1">
    <location>
        <begin position="590"/>
        <end position="608"/>
    </location>
</feature>
<evidence type="ECO:0000313" key="4">
    <source>
        <dbReference type="EMBL" id="MFD2911413.1"/>
    </source>
</evidence>
<dbReference type="PANTHER" id="PTHR34413">
    <property type="entry name" value="PROPHAGE TAIL FIBER ASSEMBLY PROTEIN HOMOLOG TFAE-RELATED-RELATED"/>
    <property type="match status" value="1"/>
</dbReference>
<feature type="compositionally biased region" description="Basic and acidic residues" evidence="1">
    <location>
        <begin position="578"/>
        <end position="589"/>
    </location>
</feature>
<dbReference type="InterPro" id="IPR051220">
    <property type="entry name" value="TFA_Chaperone"/>
</dbReference>
<feature type="domain" description="Phage terminase large subunit GpA ATPase" evidence="2">
    <location>
        <begin position="45"/>
        <end position="282"/>
    </location>
</feature>
<dbReference type="InterPro" id="IPR027417">
    <property type="entry name" value="P-loop_NTPase"/>
</dbReference>
<reference evidence="5" key="1">
    <citation type="journal article" date="2019" name="Int. J. Syst. Evol. Microbiol.">
        <title>The Global Catalogue of Microorganisms (GCM) 10K type strain sequencing project: providing services to taxonomists for standard genome sequencing and annotation.</title>
        <authorList>
            <consortium name="The Broad Institute Genomics Platform"/>
            <consortium name="The Broad Institute Genome Sequencing Center for Infectious Disease"/>
            <person name="Wu L."/>
            <person name="Ma J."/>
        </authorList>
    </citation>
    <scope>NUCLEOTIDE SEQUENCE [LARGE SCALE GENOMIC DNA]</scope>
    <source>
        <strain evidence="5">KCTC 13528</strain>
    </source>
</reference>
<protein>
    <submittedName>
        <fullName evidence="4">Phage terminase large subunit family protein</fullName>
    </submittedName>
</protein>
<dbReference type="InterPro" id="IPR008866">
    <property type="entry name" value="Phage_lambda_GpA-like"/>
</dbReference>
<proteinExistence type="inferred from homology"/>
<sequence length="608" mass="69238">MAERRKQTNSEKLFINLRKDILAPPPDLTVSEWADAFRKLSSESSAEPGQWRTERAPYQKEIMDAFTDPELKKVVVMASAQVGKTEIILNTLGYHIDLDPAPIMLLQPTLDLAKNFSKERIAPMLRDTPVLRNKVSDVKSRDSGNTTLNKSYPGGYIALVGANAASGLASRPIRVLLADEIDRFPVSAGTEGDPLSLAEKRTTTFYNAKKIFVSTPTVKGVSRIEKEFELSTKEYYHLSCPSCGEYQPLKWEQIDFETVNHRCKHCGFLHNEFEWKDQPGKWIAEEGEAPVRGFHLNELLSPWKKWKDIIQDFKDAKKNGPETLKVWTNTSLGETWEETGDQLEEDELMARAEGYAAPVPDGVKYLTAAVDVQDDRFEIEVMGWGFGKESWGIEYHRIYGDLKLPEVWNELDEYLARKWLDGDGNERGIACTCIDSGGHFTSEVYRFTAPRESRRIFAIKGQGERNGQYTSLISNYTRTKRERALLIHVGVDEGKNKAMSRLKIEEHGPGYCHFPKNTANQGYNEAYYRGLTAERLVTRFKAGNAYQVWKKVRDRNEPIDLRVYNTAAIEILNPNLNKSEKASEQAKNEPKKKKKVKKRRRTLSKGVN</sequence>
<name>A0ABW5ZEW8_9BACL</name>
<dbReference type="InterPro" id="IPR046453">
    <property type="entry name" value="GpA_ATPase"/>
</dbReference>